<dbReference type="RefSeq" id="WP_125548823.1">
    <property type="nucleotide sequence ID" value="NZ_JBGQPK010000002.1"/>
</dbReference>
<evidence type="ECO:0000256" key="1">
    <source>
        <dbReference type="HAMAP-Rule" id="MF_01041"/>
    </source>
</evidence>
<dbReference type="PIRSF" id="PIRSF037260">
    <property type="entry name" value="UPF0223"/>
    <property type="match status" value="1"/>
</dbReference>
<gene>
    <name evidence="2" type="ORF">ACEN34_00910</name>
</gene>
<reference evidence="2 3" key="1">
    <citation type="submission" date="2024-08" db="EMBL/GenBank/DDBJ databases">
        <authorList>
            <person name="Arias E."/>
        </authorList>
    </citation>
    <scope>NUCLEOTIDE SEQUENCE [LARGE SCALE GENOMIC DNA]</scope>
    <source>
        <strain evidence="2 3">FAM 25317</strain>
    </source>
</reference>
<dbReference type="NCBIfam" id="NF003353">
    <property type="entry name" value="PRK04387.1"/>
    <property type="match status" value="1"/>
</dbReference>
<organism evidence="2 3">
    <name type="scientific">Loigolactobacillus zhaoyuanensis</name>
    <dbReference type="NCBI Taxonomy" id="2486017"/>
    <lineage>
        <taxon>Bacteria</taxon>
        <taxon>Bacillati</taxon>
        <taxon>Bacillota</taxon>
        <taxon>Bacilli</taxon>
        <taxon>Lactobacillales</taxon>
        <taxon>Lactobacillaceae</taxon>
        <taxon>Loigolactobacillus</taxon>
    </lineage>
</organism>
<evidence type="ECO:0000313" key="2">
    <source>
        <dbReference type="EMBL" id="MFL2028167.1"/>
    </source>
</evidence>
<dbReference type="Gene3D" id="1.10.220.80">
    <property type="entry name" value="BH2638-like"/>
    <property type="match status" value="1"/>
</dbReference>
<dbReference type="HAMAP" id="MF_01041">
    <property type="entry name" value="UPF0223"/>
    <property type="match status" value="1"/>
</dbReference>
<evidence type="ECO:0000313" key="3">
    <source>
        <dbReference type="Proteomes" id="UP001625389"/>
    </source>
</evidence>
<dbReference type="Proteomes" id="UP001625389">
    <property type="component" value="Unassembled WGS sequence"/>
</dbReference>
<accession>A0ABW8UBF4</accession>
<dbReference type="InterPro" id="IPR007920">
    <property type="entry name" value="UPF0223"/>
</dbReference>
<proteinExistence type="inferred from homology"/>
<keyword evidence="3" id="KW-1185">Reference proteome</keyword>
<comment type="caution">
    <text evidence="2">The sequence shown here is derived from an EMBL/GenBank/DDBJ whole genome shotgun (WGS) entry which is preliminary data.</text>
</comment>
<sequence>MSNQNYQYPLDANWTKTELLQVIAFYRAVEQAYEQGCVVARFLAAYQDFKQIVPSKSEEKRIDREFTQASGYSIYRAVQAAKNATRNQFQMK</sequence>
<protein>
    <recommendedName>
        <fullName evidence="1">UPF0223 protein ACEN34_00910</fullName>
    </recommendedName>
</protein>
<dbReference type="InterPro" id="IPR023324">
    <property type="entry name" value="BH2638-like_sf"/>
</dbReference>
<dbReference type="EMBL" id="JBGQPK010000002">
    <property type="protein sequence ID" value="MFL2028167.1"/>
    <property type="molecule type" value="Genomic_DNA"/>
</dbReference>
<dbReference type="SUPFAM" id="SSF158504">
    <property type="entry name" value="BH2638-like"/>
    <property type="match status" value="1"/>
</dbReference>
<dbReference type="Pfam" id="PF05256">
    <property type="entry name" value="UPF0223"/>
    <property type="match status" value="1"/>
</dbReference>
<name>A0ABW8UBF4_9LACO</name>
<comment type="similarity">
    <text evidence="1">Belongs to the UPF0223 family.</text>
</comment>